<dbReference type="SUPFAM" id="SSF52402">
    <property type="entry name" value="Adenine nucleotide alpha hydrolases-like"/>
    <property type="match status" value="1"/>
</dbReference>
<gene>
    <name evidence="1" type="ORF">NCTC10821_05905</name>
</gene>
<accession>A0A378TRR4</accession>
<name>A0A378TRR4_9MYCO</name>
<protein>
    <submittedName>
        <fullName evidence="1">Universal stress protein UspA-like protein</fullName>
    </submittedName>
</protein>
<dbReference type="AlphaFoldDB" id="A0A378TRR4"/>
<organism evidence="1 2">
    <name type="scientific">Mycolicibacterium tokaiense</name>
    <dbReference type="NCBI Taxonomy" id="39695"/>
    <lineage>
        <taxon>Bacteria</taxon>
        <taxon>Bacillati</taxon>
        <taxon>Actinomycetota</taxon>
        <taxon>Actinomycetes</taxon>
        <taxon>Mycobacteriales</taxon>
        <taxon>Mycobacteriaceae</taxon>
        <taxon>Mycolicibacterium</taxon>
    </lineage>
</organism>
<reference evidence="1 2" key="1">
    <citation type="submission" date="2018-06" db="EMBL/GenBank/DDBJ databases">
        <authorList>
            <consortium name="Pathogen Informatics"/>
            <person name="Doyle S."/>
        </authorList>
    </citation>
    <scope>NUCLEOTIDE SEQUENCE [LARGE SCALE GENOMIC DNA]</scope>
    <source>
        <strain evidence="1 2">NCTC10821</strain>
    </source>
</reference>
<sequence length="271" mass="28431">MSMGTMPVVVVVEGSAASLEAAQWAVDESVGRGTWLLLMAVVDPDAPELDERLGAARLQLRSAASLVKNTNPRALVKTEVRVEGCATMCATLSGSASLVCLGRTEAIRGGRLLKALRGVPVPVAIVGHRPVMCSDDRWVLAVMHSRDAAEAVWRAAVAEARLRSAAVMVLAPPGQDPEQLVLELDRRAGGSDLEVWAMPWAADVAVLIAQAPNARHVVVLQADAAEMIVDIVVRTPVVAPRADFAVLVLPDTPAVVSKERPAAADLTAVGA</sequence>
<keyword evidence="2" id="KW-1185">Reference proteome</keyword>
<dbReference type="EMBL" id="UGQT01000001">
    <property type="protein sequence ID" value="STZ62336.1"/>
    <property type="molecule type" value="Genomic_DNA"/>
</dbReference>
<evidence type="ECO:0000313" key="1">
    <source>
        <dbReference type="EMBL" id="STZ62336.1"/>
    </source>
</evidence>
<evidence type="ECO:0000313" key="2">
    <source>
        <dbReference type="Proteomes" id="UP000254978"/>
    </source>
</evidence>
<dbReference type="Proteomes" id="UP000254978">
    <property type="component" value="Unassembled WGS sequence"/>
</dbReference>
<dbReference type="Gene3D" id="3.40.50.12370">
    <property type="match status" value="1"/>
</dbReference>
<proteinExistence type="predicted"/>